<dbReference type="Gene3D" id="1.10.4030.10">
    <property type="entry name" value="Porin chaperone SurA, peptide-binding domain"/>
    <property type="match status" value="1"/>
</dbReference>
<evidence type="ECO:0000256" key="6">
    <source>
        <dbReference type="ARBA" id="ARBA00023186"/>
    </source>
</evidence>
<evidence type="ECO:0000313" key="10">
    <source>
        <dbReference type="EMBL" id="ANP34970.1"/>
    </source>
</evidence>
<dbReference type="OrthoDB" id="9768393at2"/>
<dbReference type="SUPFAM" id="SSF109998">
    <property type="entry name" value="Triger factor/SurA peptide-binding domain-like"/>
    <property type="match status" value="1"/>
</dbReference>
<dbReference type="Proteomes" id="UP000092565">
    <property type="component" value="Chromosome"/>
</dbReference>
<comment type="similarity">
    <text evidence="7">Belongs to the PpiD chaperone family.</text>
</comment>
<keyword evidence="11" id="KW-1185">Reference proteome</keyword>
<keyword evidence="4 8" id="KW-1133">Transmembrane helix</keyword>
<dbReference type="InterPro" id="IPR000297">
    <property type="entry name" value="PPIase_PpiC"/>
</dbReference>
<dbReference type="PATRIC" id="fig|60890.4.peg.30"/>
<dbReference type="Pfam" id="PF13624">
    <property type="entry name" value="SurA_N_3"/>
    <property type="match status" value="1"/>
</dbReference>
<accession>A0A1B0ZLF7</accession>
<dbReference type="RefSeq" id="WP_065270162.1">
    <property type="nucleotide sequence ID" value="NZ_CP015124.1"/>
</dbReference>
<gene>
    <name evidence="10" type="primary">ppiD</name>
    <name evidence="10" type="ORF">JL2886_00032</name>
</gene>
<reference evidence="10 11" key="1">
    <citation type="submission" date="2016-04" db="EMBL/GenBank/DDBJ databases">
        <authorList>
            <person name="Evans L.H."/>
            <person name="Alamgir A."/>
            <person name="Owens N."/>
            <person name="Weber N.D."/>
            <person name="Virtaneva K."/>
            <person name="Barbian K."/>
            <person name="Babar A."/>
            <person name="Rosenke K."/>
        </authorList>
    </citation>
    <scope>NUCLEOTIDE SEQUENCE [LARGE SCALE GENOMIC DNA]</scope>
    <source>
        <strain evidence="10 11">JL2886</strain>
    </source>
</reference>
<dbReference type="Pfam" id="PF13145">
    <property type="entry name" value="Rotamase_2"/>
    <property type="match status" value="1"/>
</dbReference>
<evidence type="ECO:0000256" key="2">
    <source>
        <dbReference type="ARBA" id="ARBA00022475"/>
    </source>
</evidence>
<keyword evidence="5 8" id="KW-0472">Membrane</keyword>
<sequence>MAAGMKNLSRTFVWILMGMLIVGLAGFGAVNFTGSMSAVALVGDEEVTVDAYVRELQREQRAMQAQTGQAMPMSQLTAMGLDQVVLGRLITLAAIDNEVSKLGISIGDENLLSELTKVSSFQNSSGQFDRETYRFTLDNAGFTEAEFEDDLRREASRTLVQGAIMSGTKMPEVMSDTLVSYIGERRSFSYVQLSPDDVLLTQEMPDDTALRAFYDDNIAAFTLPETKSLTYAHLSPNMLLDTVEVDQEALRGLYEDRADQYLIPERRLVERLVFADNDSAASAKAQLDVSGTTFEVLVQDRGLALSDVDMGDVTEADLSNAGAEVFAAEVGDVVGPLPSDLGPALYRVNGRLEARETSFEEAEAELRAELAADRARRVIEQQAESIEDMLAGGVTLEELPDQTDMQIGTLGWTGLNAEGIAAYDGFREAAEAVTVDDFPSVAFLEDGSLFALRLDEVLPPRPEPFEDARDKVLAAWNENRTAEAVNNLAQDLLKQTEADGAFPEGYDVQTETAQTRTAYIDTTPVEMMIEVFEMNPGELRTVSGEGSTVVLRLDEVLPAEDTSEEMQMLASAMQTQLDQALSQALFEAFAQDAQLRAAPRVDQQALNAVQANFQ</sequence>
<keyword evidence="6" id="KW-0143">Chaperone</keyword>
<dbReference type="SUPFAM" id="SSF54534">
    <property type="entry name" value="FKBP-like"/>
    <property type="match status" value="1"/>
</dbReference>
<dbReference type="GO" id="GO:0003755">
    <property type="term" value="F:peptidyl-prolyl cis-trans isomerase activity"/>
    <property type="evidence" value="ECO:0007669"/>
    <property type="project" value="InterPro"/>
</dbReference>
<dbReference type="PANTHER" id="PTHR47529">
    <property type="entry name" value="PEPTIDYL-PROLYL CIS-TRANS ISOMERASE D"/>
    <property type="match status" value="1"/>
</dbReference>
<evidence type="ECO:0000256" key="8">
    <source>
        <dbReference type="SAM" id="Phobius"/>
    </source>
</evidence>
<keyword evidence="2" id="KW-1003">Cell membrane</keyword>
<evidence type="ECO:0000256" key="4">
    <source>
        <dbReference type="ARBA" id="ARBA00022989"/>
    </source>
</evidence>
<dbReference type="InterPro" id="IPR027304">
    <property type="entry name" value="Trigger_fact/SurA_dom_sf"/>
</dbReference>
<evidence type="ECO:0000313" key="11">
    <source>
        <dbReference type="Proteomes" id="UP000092565"/>
    </source>
</evidence>
<evidence type="ECO:0000256" key="3">
    <source>
        <dbReference type="ARBA" id="ARBA00022692"/>
    </source>
</evidence>
<dbReference type="InterPro" id="IPR052029">
    <property type="entry name" value="PpiD_chaperone"/>
</dbReference>
<dbReference type="PANTHER" id="PTHR47529:SF1">
    <property type="entry name" value="PERIPLASMIC CHAPERONE PPID"/>
    <property type="match status" value="1"/>
</dbReference>
<dbReference type="AlphaFoldDB" id="A0A1B0ZLF7"/>
<dbReference type="EMBL" id="CP015124">
    <property type="protein sequence ID" value="ANP34970.1"/>
    <property type="molecule type" value="Genomic_DNA"/>
</dbReference>
<keyword evidence="10" id="KW-0413">Isomerase</keyword>
<keyword evidence="3 8" id="KW-0812">Transmembrane</keyword>
<name>A0A1B0ZLF7_9RHOB</name>
<organism evidence="10 11">
    <name type="scientific">Phaeobacter gallaeciensis</name>
    <dbReference type="NCBI Taxonomy" id="60890"/>
    <lineage>
        <taxon>Bacteria</taxon>
        <taxon>Pseudomonadati</taxon>
        <taxon>Pseudomonadota</taxon>
        <taxon>Alphaproteobacteria</taxon>
        <taxon>Rhodobacterales</taxon>
        <taxon>Roseobacteraceae</taxon>
        <taxon>Phaeobacter</taxon>
    </lineage>
</organism>
<feature type="transmembrane region" description="Helical" evidence="8">
    <location>
        <begin position="12"/>
        <end position="32"/>
    </location>
</feature>
<proteinExistence type="inferred from homology"/>
<dbReference type="GO" id="GO:0005886">
    <property type="term" value="C:plasma membrane"/>
    <property type="evidence" value="ECO:0007669"/>
    <property type="project" value="UniProtKB-SubCell"/>
</dbReference>
<feature type="domain" description="PpiC" evidence="9">
    <location>
        <begin position="245"/>
        <end position="363"/>
    </location>
</feature>
<protein>
    <submittedName>
        <fullName evidence="10">Peptidyl-prolyl cis-trans isomerase</fullName>
    </submittedName>
</protein>
<evidence type="ECO:0000256" key="5">
    <source>
        <dbReference type="ARBA" id="ARBA00023136"/>
    </source>
</evidence>
<evidence type="ECO:0000256" key="1">
    <source>
        <dbReference type="ARBA" id="ARBA00004401"/>
    </source>
</evidence>
<evidence type="ECO:0000259" key="9">
    <source>
        <dbReference type="Pfam" id="PF13145"/>
    </source>
</evidence>
<comment type="subcellular location">
    <subcellularLocation>
        <location evidence="1">Cell membrane</location>
        <topology evidence="1">Single-pass type II membrane protein</topology>
    </subcellularLocation>
</comment>
<evidence type="ECO:0000256" key="7">
    <source>
        <dbReference type="ARBA" id="ARBA00038408"/>
    </source>
</evidence>